<evidence type="ECO:0000313" key="2">
    <source>
        <dbReference type="Proteomes" id="UP000053477"/>
    </source>
</evidence>
<proteinExistence type="predicted"/>
<sequence length="165" mass="18675">MIGDVGQARPSISISRHLSSRQNRRWCTSELSAYECTTIASWLFVCLRYAGLTTYSRRRAAISTAGSDTCVCESHTSACSRKSRAVKRSRSTRPPNGVNYTDEGSRWCTLSSSPDTSRTPSARFLPCVVYVQCLSREIAVLAERRARLLLHESIRVRTRLWFKTY</sequence>
<evidence type="ECO:0000313" key="1">
    <source>
        <dbReference type="EMBL" id="KLO04516.1"/>
    </source>
</evidence>
<organism evidence="1 2">
    <name type="scientific">Schizopora paradoxa</name>
    <dbReference type="NCBI Taxonomy" id="27342"/>
    <lineage>
        <taxon>Eukaryota</taxon>
        <taxon>Fungi</taxon>
        <taxon>Dikarya</taxon>
        <taxon>Basidiomycota</taxon>
        <taxon>Agaricomycotina</taxon>
        <taxon>Agaricomycetes</taxon>
        <taxon>Hymenochaetales</taxon>
        <taxon>Schizoporaceae</taxon>
        <taxon>Schizopora</taxon>
    </lineage>
</organism>
<accession>A0A0H2RI58</accession>
<dbReference type="InParanoid" id="A0A0H2RI58"/>
<reference evidence="1 2" key="1">
    <citation type="submission" date="2015-04" db="EMBL/GenBank/DDBJ databases">
        <title>Complete genome sequence of Schizopora paradoxa KUC8140, a cosmopolitan wood degrader in East Asia.</title>
        <authorList>
            <consortium name="DOE Joint Genome Institute"/>
            <person name="Min B."/>
            <person name="Park H."/>
            <person name="Jang Y."/>
            <person name="Kim J.-J."/>
            <person name="Kim K.H."/>
            <person name="Pangilinan J."/>
            <person name="Lipzen A."/>
            <person name="Riley R."/>
            <person name="Grigoriev I.V."/>
            <person name="Spatafora J.W."/>
            <person name="Choi I.-G."/>
        </authorList>
    </citation>
    <scope>NUCLEOTIDE SEQUENCE [LARGE SCALE GENOMIC DNA]</scope>
    <source>
        <strain evidence="1 2">KUC8140</strain>
    </source>
</reference>
<dbReference type="EMBL" id="KQ086515">
    <property type="protein sequence ID" value="KLO04516.1"/>
    <property type="molecule type" value="Genomic_DNA"/>
</dbReference>
<protein>
    <submittedName>
        <fullName evidence="1">Uncharacterized protein</fullName>
    </submittedName>
</protein>
<keyword evidence="2" id="KW-1185">Reference proteome</keyword>
<name>A0A0H2RI58_9AGAM</name>
<gene>
    <name evidence="1" type="ORF">SCHPADRAFT_752133</name>
</gene>
<dbReference type="Proteomes" id="UP000053477">
    <property type="component" value="Unassembled WGS sequence"/>
</dbReference>
<dbReference type="AlphaFoldDB" id="A0A0H2RI58"/>